<keyword evidence="4" id="KW-1185">Reference proteome</keyword>
<evidence type="ECO:0000313" key="3">
    <source>
        <dbReference type="Proteomes" id="UP000315983"/>
    </source>
</evidence>
<dbReference type="Proteomes" id="UP000315983">
    <property type="component" value="Unassembled WGS sequence"/>
</dbReference>
<dbReference type="GeneID" id="93772347"/>
<evidence type="ECO:0000313" key="1">
    <source>
        <dbReference type="EMBL" id="GIM85921.1"/>
    </source>
</evidence>
<accession>A0A542XQ29</accession>
<dbReference type="RefSeq" id="WP_016812959.1">
    <property type="nucleotide sequence ID" value="NZ_BOQM01000017.1"/>
</dbReference>
<gene>
    <name evidence="2" type="ORF">FB564_3129</name>
    <name evidence="1" type="ORF">Sar04_26570</name>
</gene>
<comment type="caution">
    <text evidence="2">The sequence shown here is derived from an EMBL/GenBank/DDBJ whole genome shotgun (WGS) entry which is preliminary data.</text>
</comment>
<evidence type="ECO:0000313" key="4">
    <source>
        <dbReference type="Proteomes" id="UP000677457"/>
    </source>
</evidence>
<reference evidence="1 4" key="2">
    <citation type="submission" date="2021-03" db="EMBL/GenBank/DDBJ databases">
        <title>Whole genome shotgun sequence of Salinispora arenicola NBRC 105043.</title>
        <authorList>
            <person name="Komaki H."/>
            <person name="Tamura T."/>
        </authorList>
    </citation>
    <scope>NUCLEOTIDE SEQUENCE [LARGE SCALE GENOMIC DNA]</scope>
    <source>
        <strain evidence="1 4">NBRC 105043</strain>
    </source>
</reference>
<dbReference type="EMBL" id="BOQM01000017">
    <property type="protein sequence ID" value="GIM85921.1"/>
    <property type="molecule type" value="Genomic_DNA"/>
</dbReference>
<dbReference type="AlphaFoldDB" id="A0A542XQ29"/>
<organism evidence="2 3">
    <name type="scientific">Salinispora arenicola</name>
    <dbReference type="NCBI Taxonomy" id="168697"/>
    <lineage>
        <taxon>Bacteria</taxon>
        <taxon>Bacillati</taxon>
        <taxon>Actinomycetota</taxon>
        <taxon>Actinomycetes</taxon>
        <taxon>Micromonosporales</taxon>
        <taxon>Micromonosporaceae</taxon>
        <taxon>Salinispora</taxon>
    </lineage>
</organism>
<protein>
    <submittedName>
        <fullName evidence="2">Lantibiotic biosynthesis dehydratase-like protein</fullName>
    </submittedName>
    <submittedName>
        <fullName evidence="1">Lantibiotic dehydratase</fullName>
    </submittedName>
</protein>
<dbReference type="EMBL" id="VFOL01000001">
    <property type="protein sequence ID" value="TQL37957.1"/>
    <property type="molecule type" value="Genomic_DNA"/>
</dbReference>
<proteinExistence type="predicted"/>
<evidence type="ECO:0000313" key="2">
    <source>
        <dbReference type="EMBL" id="TQL37957.1"/>
    </source>
</evidence>
<sequence>MTVPTRAGPADPSWELLPVLVLRSAGFPWQLIESLAYRQTTTLLGELATHEQRAAEVASRLRPSARLTRGQQSKLRNLRPLPPSDVFDGAWLAEWNDVTGQVTRIRDQLEPAVAADAARVNAALAEIRTDPRINDAIVCSSPAVHRDLVRGATGGRIRRQLAAYAQRLAAKSETMSFFGPINYGRVDAESDAQTTLSWAGHQEIRVRQAHCAARVNDAVQAMIIDDDSLVTHLVPIRKTTTRPPRGHDPSAELIRAVDGARTLAEIAAAGGDEVTRTVGLFRTAVAKGVLTHSWCPPATTVDPLRWTLGRIDDAGTEVASRAVAVRSLLVKVLDLLDGYPWTPPERKLANQAEVEALLPTGGPTHRSRFYNDRVIIHEAAVGTAQLEVRGQLAHDLNAAVAPVLDLLAHEAELTRVCTNRAVARRLGPGRTPLLQALRACAEMSIEYGGQLSAELARVVGELGADASELDVAGRLPTVPAPTAPVLCSIDVLIGTVDLAAYDPDTTPLVLGDIHDAALLTPWALQFHPDAARLLAERDTAVRRALGDQIAVNVISRRTTGLPPLEFPGVVLELGGTATAGRHRIGLDELWLDSDGDQVTLRCTTFPGRSLLFHNGELDTAVHTALALPRIRRAVLPALPHVPRLRWGNAVFSRRRWMLQSSEVQASLRGQRDLDLLLGAARLVDERGLPNRFFVKSPAERKPVYVDTASPDLLKGMARLAATDDHLAVTEALPAPTDAWLRDGELRFASELRCVYLRGGGR</sequence>
<dbReference type="Proteomes" id="UP000677457">
    <property type="component" value="Unassembled WGS sequence"/>
</dbReference>
<name>A0A542XQ29_SALAC</name>
<reference evidence="2 3" key="1">
    <citation type="submission" date="2019-06" db="EMBL/GenBank/DDBJ databases">
        <title>Sequencing the genomes of 1000 actinobacteria strains.</title>
        <authorList>
            <person name="Klenk H.-P."/>
        </authorList>
    </citation>
    <scope>NUCLEOTIDE SEQUENCE [LARGE SCALE GENOMIC DNA]</scope>
    <source>
        <strain evidence="2 3">DSM 44819</strain>
    </source>
</reference>